<feature type="transmembrane region" description="Helical" evidence="7">
    <location>
        <begin position="286"/>
        <end position="304"/>
    </location>
</feature>
<proteinExistence type="inferred from homology"/>
<gene>
    <name evidence="9" type="ORF">FHX80_112071</name>
</gene>
<evidence type="ECO:0000313" key="10">
    <source>
        <dbReference type="Proteomes" id="UP000318186"/>
    </source>
</evidence>
<evidence type="ECO:0000256" key="2">
    <source>
        <dbReference type="ARBA" id="ARBA00004141"/>
    </source>
</evidence>
<feature type="transmembrane region" description="Helical" evidence="7">
    <location>
        <begin position="150"/>
        <end position="173"/>
    </location>
</feature>
<evidence type="ECO:0000256" key="5">
    <source>
        <dbReference type="ARBA" id="ARBA00022989"/>
    </source>
</evidence>
<evidence type="ECO:0000256" key="3">
    <source>
        <dbReference type="ARBA" id="ARBA00007931"/>
    </source>
</evidence>
<sequence length="379" mass="40121">MSAAAPGADALAAYRPALRPGVLLSDALLHGAATVHLIKDTDSDSSFKVGPKEHFLIARMDGEHTLGEIGEAYAQAYGRRLDHTRWQQILRMLGTRGLLTGAPARTSAEAAGGPGPSASATPRRGVLRGSIRLVADADATAARLHRAVGFLLAPGWMVPLLTALVAMEAVIALRAGELLQATREVFTNPVLLTGLATLLWFSTALHELAHAVVARHNGGKVAEIGLRWRFPVLIMYCTVDNYLYLGSRRQRINTALAGAVMNLLFLLPFCALWLFAPLDDPTHDAFGALLLLGSAQALAMLVPLPPLDGYRIAGQLCGATELAASTVTYLRLAARRDPAAAGYPRRARTAYLGYGTCAVLALVLVLAAVVAAVVHLLPA</sequence>
<organism evidence="9 10">
    <name type="scientific">Streptomyces brevispora</name>
    <dbReference type="NCBI Taxonomy" id="887462"/>
    <lineage>
        <taxon>Bacteria</taxon>
        <taxon>Bacillati</taxon>
        <taxon>Actinomycetota</taxon>
        <taxon>Actinomycetes</taxon>
        <taxon>Kitasatosporales</taxon>
        <taxon>Streptomycetaceae</taxon>
        <taxon>Streptomyces</taxon>
    </lineage>
</organism>
<dbReference type="EMBL" id="VIWW01000001">
    <property type="protein sequence ID" value="TWG03637.1"/>
    <property type="molecule type" value="Genomic_DNA"/>
</dbReference>
<feature type="domain" description="Peptidase M50" evidence="8">
    <location>
        <begin position="196"/>
        <end position="275"/>
    </location>
</feature>
<evidence type="ECO:0000313" key="9">
    <source>
        <dbReference type="EMBL" id="TWG03637.1"/>
    </source>
</evidence>
<dbReference type="CDD" id="cd05709">
    <property type="entry name" value="S2P-M50"/>
    <property type="match status" value="1"/>
</dbReference>
<feature type="transmembrane region" description="Helical" evidence="7">
    <location>
        <begin position="351"/>
        <end position="377"/>
    </location>
</feature>
<keyword evidence="4 7" id="KW-0812">Transmembrane</keyword>
<keyword evidence="9" id="KW-0378">Hydrolase</keyword>
<protein>
    <submittedName>
        <fullName evidence="9">Putative peptide zinc metalloprotease protein</fullName>
    </submittedName>
</protein>
<comment type="similarity">
    <text evidence="3">Belongs to the peptidase M50B family.</text>
</comment>
<dbReference type="GO" id="GO:0016020">
    <property type="term" value="C:membrane"/>
    <property type="evidence" value="ECO:0007669"/>
    <property type="project" value="UniProtKB-SubCell"/>
</dbReference>
<keyword evidence="9" id="KW-0645">Protease</keyword>
<comment type="cofactor">
    <cofactor evidence="1">
        <name>Zn(2+)</name>
        <dbReference type="ChEBI" id="CHEBI:29105"/>
    </cofactor>
</comment>
<dbReference type="AlphaFoldDB" id="A0A561UWA5"/>
<feature type="transmembrane region" description="Helical" evidence="7">
    <location>
        <begin position="226"/>
        <end position="245"/>
    </location>
</feature>
<evidence type="ECO:0000256" key="1">
    <source>
        <dbReference type="ARBA" id="ARBA00001947"/>
    </source>
</evidence>
<feature type="transmembrane region" description="Helical" evidence="7">
    <location>
        <begin position="252"/>
        <end position="274"/>
    </location>
</feature>
<evidence type="ECO:0000256" key="7">
    <source>
        <dbReference type="SAM" id="Phobius"/>
    </source>
</evidence>
<dbReference type="InterPro" id="IPR008915">
    <property type="entry name" value="Peptidase_M50"/>
</dbReference>
<evidence type="ECO:0000256" key="6">
    <source>
        <dbReference type="ARBA" id="ARBA00023136"/>
    </source>
</evidence>
<dbReference type="GO" id="GO:0008237">
    <property type="term" value="F:metallopeptidase activity"/>
    <property type="evidence" value="ECO:0007669"/>
    <property type="project" value="UniProtKB-KW"/>
</dbReference>
<dbReference type="Pfam" id="PF02163">
    <property type="entry name" value="Peptidase_M50"/>
    <property type="match status" value="1"/>
</dbReference>
<name>A0A561UWA5_9ACTN</name>
<accession>A0A561UWA5</accession>
<reference evidence="9 10" key="1">
    <citation type="submission" date="2019-06" db="EMBL/GenBank/DDBJ databases">
        <title>Sequencing the genomes of 1000 actinobacteria strains.</title>
        <authorList>
            <person name="Klenk H.-P."/>
        </authorList>
    </citation>
    <scope>NUCLEOTIDE SEQUENCE [LARGE SCALE GENOMIC DNA]</scope>
    <source>
        <strain evidence="9 10">DSM 42059</strain>
    </source>
</reference>
<dbReference type="RefSeq" id="WP_145763927.1">
    <property type="nucleotide sequence ID" value="NZ_VIWW01000001.1"/>
</dbReference>
<keyword evidence="5 7" id="KW-1133">Transmembrane helix</keyword>
<dbReference type="Proteomes" id="UP000318186">
    <property type="component" value="Unassembled WGS sequence"/>
</dbReference>
<evidence type="ECO:0000259" key="8">
    <source>
        <dbReference type="Pfam" id="PF02163"/>
    </source>
</evidence>
<comment type="caution">
    <text evidence="9">The sequence shown here is derived from an EMBL/GenBank/DDBJ whole genome shotgun (WGS) entry which is preliminary data.</text>
</comment>
<dbReference type="GO" id="GO:0006508">
    <property type="term" value="P:proteolysis"/>
    <property type="evidence" value="ECO:0007669"/>
    <property type="project" value="UniProtKB-KW"/>
</dbReference>
<dbReference type="OrthoDB" id="2680017at2"/>
<feature type="transmembrane region" description="Helical" evidence="7">
    <location>
        <begin position="185"/>
        <end position="206"/>
    </location>
</feature>
<evidence type="ECO:0000256" key="4">
    <source>
        <dbReference type="ARBA" id="ARBA00022692"/>
    </source>
</evidence>
<keyword evidence="9" id="KW-0482">Metalloprotease</keyword>
<comment type="subcellular location">
    <subcellularLocation>
        <location evidence="2">Membrane</location>
        <topology evidence="2">Multi-pass membrane protein</topology>
    </subcellularLocation>
</comment>
<keyword evidence="6 7" id="KW-0472">Membrane</keyword>